<evidence type="ECO:0000313" key="2">
    <source>
        <dbReference type="EMBL" id="MBU9738790.1"/>
    </source>
</evidence>
<evidence type="ECO:0000313" key="3">
    <source>
        <dbReference type="Proteomes" id="UP000712157"/>
    </source>
</evidence>
<reference evidence="2" key="1">
    <citation type="submission" date="2021-06" db="EMBL/GenBank/DDBJ databases">
        <title>Description of novel taxa of the family Lachnospiraceae.</title>
        <authorList>
            <person name="Chaplin A.V."/>
            <person name="Sokolova S.R."/>
            <person name="Pikina A.P."/>
            <person name="Korzhanova M."/>
            <person name="Belova V."/>
            <person name="Korostin D."/>
            <person name="Efimov B.A."/>
        </authorList>
    </citation>
    <scope>NUCLEOTIDE SEQUENCE</scope>
    <source>
        <strain evidence="2">ASD5720</strain>
    </source>
</reference>
<gene>
    <name evidence="2" type="ORF">KTH89_19805</name>
</gene>
<dbReference type="RefSeq" id="WP_238722844.1">
    <property type="nucleotide sequence ID" value="NZ_JAHQCW010000042.1"/>
</dbReference>
<feature type="transmembrane region" description="Helical" evidence="1">
    <location>
        <begin position="21"/>
        <end position="43"/>
    </location>
</feature>
<organism evidence="2 3">
    <name type="scientific">Diplocloster agilis</name>
    <dbReference type="NCBI Taxonomy" id="2850323"/>
    <lineage>
        <taxon>Bacteria</taxon>
        <taxon>Bacillati</taxon>
        <taxon>Bacillota</taxon>
        <taxon>Clostridia</taxon>
        <taxon>Lachnospirales</taxon>
        <taxon>Lachnospiraceae</taxon>
        <taxon>Diplocloster</taxon>
    </lineage>
</organism>
<proteinExistence type="predicted"/>
<comment type="caution">
    <text evidence="2">The sequence shown here is derived from an EMBL/GenBank/DDBJ whole genome shotgun (WGS) entry which is preliminary data.</text>
</comment>
<dbReference type="Proteomes" id="UP000712157">
    <property type="component" value="Unassembled WGS sequence"/>
</dbReference>
<dbReference type="InterPro" id="IPR012902">
    <property type="entry name" value="N_methyl_site"/>
</dbReference>
<evidence type="ECO:0008006" key="4">
    <source>
        <dbReference type="Google" id="ProtNLM"/>
    </source>
</evidence>
<dbReference type="AlphaFoldDB" id="A0A949K4K8"/>
<evidence type="ECO:0000256" key="1">
    <source>
        <dbReference type="SAM" id="Phobius"/>
    </source>
</evidence>
<keyword evidence="1" id="KW-1133">Transmembrane helix</keyword>
<keyword evidence="1" id="KW-0812">Transmembrane</keyword>
<sequence>MRMKPKNPKKQNKTTTQGFTLVELLIILMVTLVLIAVLVPITLHYTNKASARSILAEAKNVKLSMYSVGLDCRATNTPFQDGNGSYGFAPGILNEVQTTADCQGEIYLLKWDADTCQPEQFIYIEKGYLVTYQKVNNENQWDVSKLNHLINGS</sequence>
<dbReference type="EMBL" id="JAHQCW010000042">
    <property type="protein sequence ID" value="MBU9738790.1"/>
    <property type="molecule type" value="Genomic_DNA"/>
</dbReference>
<name>A0A949K4K8_9FIRM</name>
<dbReference type="PROSITE" id="PS00409">
    <property type="entry name" value="PROKAR_NTER_METHYL"/>
    <property type="match status" value="1"/>
</dbReference>
<protein>
    <recommendedName>
        <fullName evidence="4">Prepilin-type N-terminal cleavage/methylation domain-containing protein</fullName>
    </recommendedName>
</protein>
<keyword evidence="3" id="KW-1185">Reference proteome</keyword>
<accession>A0A949K4K8</accession>
<dbReference type="InterPro" id="IPR045584">
    <property type="entry name" value="Pilin-like"/>
</dbReference>
<keyword evidence="1" id="KW-0472">Membrane</keyword>
<dbReference type="Gene3D" id="3.30.700.10">
    <property type="entry name" value="Glycoprotein, Type 4 Pilin"/>
    <property type="match status" value="1"/>
</dbReference>
<dbReference type="SUPFAM" id="SSF54523">
    <property type="entry name" value="Pili subunits"/>
    <property type="match status" value="1"/>
</dbReference>